<dbReference type="Ensembl" id="ENSHHUT00000049648.1">
    <property type="protein sequence ID" value="ENSHHUP00000047902.1"/>
    <property type="gene ID" value="ENSHHUG00000029090.1"/>
</dbReference>
<organism evidence="3 4">
    <name type="scientific">Hucho hucho</name>
    <name type="common">huchen</name>
    <dbReference type="NCBI Taxonomy" id="62062"/>
    <lineage>
        <taxon>Eukaryota</taxon>
        <taxon>Metazoa</taxon>
        <taxon>Chordata</taxon>
        <taxon>Craniata</taxon>
        <taxon>Vertebrata</taxon>
        <taxon>Euteleostomi</taxon>
        <taxon>Actinopterygii</taxon>
        <taxon>Neopterygii</taxon>
        <taxon>Teleostei</taxon>
        <taxon>Protacanthopterygii</taxon>
        <taxon>Salmoniformes</taxon>
        <taxon>Salmonidae</taxon>
        <taxon>Salmoninae</taxon>
        <taxon>Hucho</taxon>
    </lineage>
</organism>
<accession>A0A4W5NAR5</accession>
<sequence>MWKAVVLAVYLLVAGLQAIDRKTYRVLLCGRRSLSAGDFPQDPFSSHDEDSSEGWNPDSAPQGPFQQATSLGAPGWSREFQEAGVFNSPARTLISEEVLEALHTSDFLSSCCGGALLQEGLVHFTK</sequence>
<reference evidence="3" key="3">
    <citation type="submission" date="2025-09" db="UniProtKB">
        <authorList>
            <consortium name="Ensembl"/>
        </authorList>
    </citation>
    <scope>IDENTIFICATION</scope>
</reference>
<dbReference type="AlphaFoldDB" id="A0A4W5NAR5"/>
<reference evidence="4" key="1">
    <citation type="submission" date="2018-06" db="EMBL/GenBank/DDBJ databases">
        <title>Genome assembly of Danube salmon.</title>
        <authorList>
            <person name="Macqueen D.J."/>
            <person name="Gundappa M.K."/>
        </authorList>
    </citation>
    <scope>NUCLEOTIDE SEQUENCE [LARGE SCALE GENOMIC DNA]</scope>
</reference>
<feature type="region of interest" description="Disordered" evidence="1">
    <location>
        <begin position="35"/>
        <end position="72"/>
    </location>
</feature>
<feature type="chain" id="PRO_5021364433" evidence="2">
    <location>
        <begin position="19"/>
        <end position="126"/>
    </location>
</feature>
<name>A0A4W5NAR5_9TELE</name>
<proteinExistence type="predicted"/>
<keyword evidence="2" id="KW-0732">Signal</keyword>
<evidence type="ECO:0000313" key="4">
    <source>
        <dbReference type="Proteomes" id="UP000314982"/>
    </source>
</evidence>
<feature type="signal peptide" evidence="2">
    <location>
        <begin position="1"/>
        <end position="18"/>
    </location>
</feature>
<dbReference type="STRING" id="62062.ENSHHUP00000047902"/>
<evidence type="ECO:0000256" key="2">
    <source>
        <dbReference type="SAM" id="SignalP"/>
    </source>
</evidence>
<dbReference type="Proteomes" id="UP000314982">
    <property type="component" value="Unassembled WGS sequence"/>
</dbReference>
<evidence type="ECO:0000256" key="1">
    <source>
        <dbReference type="SAM" id="MobiDB-lite"/>
    </source>
</evidence>
<protein>
    <submittedName>
        <fullName evidence="3">Uncharacterized protein</fullName>
    </submittedName>
</protein>
<reference evidence="3" key="2">
    <citation type="submission" date="2025-08" db="UniProtKB">
        <authorList>
            <consortium name="Ensembl"/>
        </authorList>
    </citation>
    <scope>IDENTIFICATION</scope>
</reference>
<dbReference type="GeneTree" id="ENSGT00970000197851"/>
<evidence type="ECO:0000313" key="3">
    <source>
        <dbReference type="Ensembl" id="ENSHHUP00000047902.1"/>
    </source>
</evidence>
<keyword evidence="4" id="KW-1185">Reference proteome</keyword>